<dbReference type="EMBL" id="QTQX01000039">
    <property type="protein sequence ID" value="RQT15752.1"/>
    <property type="molecule type" value="Genomic_DNA"/>
</dbReference>
<comment type="caution">
    <text evidence="2">The sequence shown here is derived from an EMBL/GenBank/DDBJ whole genome shotgun (WGS) entry which is preliminary data.</text>
</comment>
<evidence type="ECO:0000259" key="1">
    <source>
        <dbReference type="Pfam" id="PF13503"/>
    </source>
</evidence>
<organism evidence="2 3">
    <name type="scientific">Burkholderia contaminans</name>
    <dbReference type="NCBI Taxonomy" id="488447"/>
    <lineage>
        <taxon>Bacteria</taxon>
        <taxon>Pseudomonadati</taxon>
        <taxon>Pseudomonadota</taxon>
        <taxon>Betaproteobacteria</taxon>
        <taxon>Burkholderiales</taxon>
        <taxon>Burkholderiaceae</taxon>
        <taxon>Burkholderia</taxon>
        <taxon>Burkholderia cepacia complex</taxon>
    </lineage>
</organism>
<gene>
    <name evidence="2" type="ORF">DF037_37250</name>
</gene>
<dbReference type="Proteomes" id="UP000269271">
    <property type="component" value="Unassembled WGS sequence"/>
</dbReference>
<evidence type="ECO:0000313" key="2">
    <source>
        <dbReference type="EMBL" id="RQT15752.1"/>
    </source>
</evidence>
<sequence length="315" mass="36239">MSDIRTVERADDPWLRHVDYLRTSLLAPRDGQASSLYLLVDTRSQPDLQKRWVEDRSWRYVSLWDGLSTAAYHDIAPYLIAIEPDVLDGRDGRHALLRQLWMDVADRPMLTWVASPFGLDALAQHFRRFCTFRNPALRLFYLHFYDNRVLTRLHQGFEPALWQAFVAPCHALGSRDRRNRPVVWRNSQPPLYTPDPTPLMLSEVQHRRLLEVGYPDKLAMQLRRSCDVDEDEVADADWIERVETQLARAATYGLKEEQALARYTILGVLISRTFDEHPAVQPILQRLADGESASATLDAVEAAVERHVDELTGNG</sequence>
<evidence type="ECO:0000313" key="3">
    <source>
        <dbReference type="Proteomes" id="UP000269271"/>
    </source>
</evidence>
<dbReference type="Pfam" id="PF13503">
    <property type="entry name" value="DUF4123"/>
    <property type="match status" value="1"/>
</dbReference>
<dbReference type="RefSeq" id="WP_047852363.1">
    <property type="nucleotide sequence ID" value="NZ_CADEVL010000012.1"/>
</dbReference>
<feature type="domain" description="DUF4123" evidence="1">
    <location>
        <begin position="36"/>
        <end position="163"/>
    </location>
</feature>
<accession>A0A3N8PVV0</accession>
<name>A0A3N8PVV0_9BURK</name>
<dbReference type="AlphaFoldDB" id="A0A3N8PVV0"/>
<protein>
    <submittedName>
        <fullName evidence="2">DUF4123 domain-containing protein</fullName>
    </submittedName>
</protein>
<reference evidence="2 3" key="1">
    <citation type="submission" date="2018-08" db="EMBL/GenBank/DDBJ databases">
        <title>Comparative analysis of Burkholderia isolates from Puerto Rico.</title>
        <authorList>
            <person name="Hall C."/>
            <person name="Sahl J."/>
            <person name="Wagner D."/>
        </authorList>
    </citation>
    <scope>NUCLEOTIDE SEQUENCE [LARGE SCALE GENOMIC DNA]</scope>
    <source>
        <strain evidence="2 3">Bp9001</strain>
    </source>
</reference>
<dbReference type="InterPro" id="IPR025391">
    <property type="entry name" value="DUF4123"/>
</dbReference>
<proteinExistence type="predicted"/>